<name>A0ABD0NE59_CIRMR</name>
<sequence>PLLPLRKTRALRQGLPCPESPAPYNIIPGKRPRSEAVRGPSPCFSAPLHNDLDTPAHRPPAATRELQRLRESPGEVLQLRPAHPSHYHRTFHSPNHHLRLLQLGEQLSGPQQEQLQPERRTVPGQLPLAKRQAAEEMIQDMATNGIIEPLDSPWAVPMVMVQKKMAGWRPCVDFRQLNAVTRKDSYPLPRMDDALGYVAGSCWFSSMDLHSGYWQVELVSEARPKTAFTIGQGL</sequence>
<dbReference type="InterPro" id="IPR043128">
    <property type="entry name" value="Rev_trsase/Diguanyl_cyclase"/>
</dbReference>
<evidence type="ECO:0000313" key="5">
    <source>
        <dbReference type="Proteomes" id="UP001529510"/>
    </source>
</evidence>
<proteinExistence type="inferred from homology"/>
<protein>
    <recommendedName>
        <fullName evidence="2">ribonuclease H</fullName>
        <ecNumber evidence="2">3.1.26.4</ecNumber>
    </recommendedName>
</protein>
<dbReference type="EC" id="3.1.26.4" evidence="2"/>
<comment type="caution">
    <text evidence="4">The sequence shown here is derived from an EMBL/GenBank/DDBJ whole genome shotgun (WGS) entry which is preliminary data.</text>
</comment>
<evidence type="ECO:0000313" key="4">
    <source>
        <dbReference type="EMBL" id="KAL0159894.1"/>
    </source>
</evidence>
<comment type="similarity">
    <text evidence="1">Belongs to the beta type-B retroviral polymerase family. HERV class-II K(HML-2) pol subfamily.</text>
</comment>
<feature type="non-terminal residue" evidence="4">
    <location>
        <position position="1"/>
    </location>
</feature>
<evidence type="ECO:0000256" key="1">
    <source>
        <dbReference type="ARBA" id="ARBA00010879"/>
    </source>
</evidence>
<dbReference type="SUPFAM" id="SSF56672">
    <property type="entry name" value="DNA/RNA polymerases"/>
    <property type="match status" value="1"/>
</dbReference>
<dbReference type="PANTHER" id="PTHR24559">
    <property type="entry name" value="TRANSPOSON TY3-I GAG-POL POLYPROTEIN"/>
    <property type="match status" value="1"/>
</dbReference>
<dbReference type="Pfam" id="PF00078">
    <property type="entry name" value="RVT_1"/>
    <property type="match status" value="1"/>
</dbReference>
<organism evidence="4 5">
    <name type="scientific">Cirrhinus mrigala</name>
    <name type="common">Mrigala</name>
    <dbReference type="NCBI Taxonomy" id="683832"/>
    <lineage>
        <taxon>Eukaryota</taxon>
        <taxon>Metazoa</taxon>
        <taxon>Chordata</taxon>
        <taxon>Craniata</taxon>
        <taxon>Vertebrata</taxon>
        <taxon>Euteleostomi</taxon>
        <taxon>Actinopterygii</taxon>
        <taxon>Neopterygii</taxon>
        <taxon>Teleostei</taxon>
        <taxon>Ostariophysi</taxon>
        <taxon>Cypriniformes</taxon>
        <taxon>Cyprinidae</taxon>
        <taxon>Labeoninae</taxon>
        <taxon>Labeonini</taxon>
        <taxon>Cirrhinus</taxon>
    </lineage>
</organism>
<evidence type="ECO:0000259" key="3">
    <source>
        <dbReference type="Pfam" id="PF00078"/>
    </source>
</evidence>
<reference evidence="4 5" key="1">
    <citation type="submission" date="2024-05" db="EMBL/GenBank/DDBJ databases">
        <title>Genome sequencing and assembly of Indian major carp, Cirrhinus mrigala (Hamilton, 1822).</title>
        <authorList>
            <person name="Mohindra V."/>
            <person name="Chowdhury L.M."/>
            <person name="Lal K."/>
            <person name="Jena J.K."/>
        </authorList>
    </citation>
    <scope>NUCLEOTIDE SEQUENCE [LARGE SCALE GENOMIC DNA]</scope>
    <source>
        <strain evidence="4">CM1030</strain>
        <tissue evidence="4">Blood</tissue>
    </source>
</reference>
<dbReference type="Proteomes" id="UP001529510">
    <property type="component" value="Unassembled WGS sequence"/>
</dbReference>
<gene>
    <name evidence="4" type="ORF">M9458_043619</name>
</gene>
<dbReference type="AlphaFoldDB" id="A0ABD0NE59"/>
<dbReference type="GO" id="GO:0004523">
    <property type="term" value="F:RNA-DNA hybrid ribonuclease activity"/>
    <property type="evidence" value="ECO:0007669"/>
    <property type="project" value="UniProtKB-EC"/>
</dbReference>
<accession>A0ABD0NE59</accession>
<dbReference type="Gene3D" id="3.30.70.270">
    <property type="match status" value="1"/>
</dbReference>
<feature type="domain" description="Reverse transcriptase" evidence="3">
    <location>
        <begin position="161"/>
        <end position="231"/>
    </location>
</feature>
<dbReference type="InterPro" id="IPR053134">
    <property type="entry name" value="RNA-dir_DNA_polymerase"/>
</dbReference>
<dbReference type="Gene3D" id="3.10.10.10">
    <property type="entry name" value="HIV Type 1 Reverse Transcriptase, subunit A, domain 1"/>
    <property type="match status" value="1"/>
</dbReference>
<dbReference type="CDD" id="cd01647">
    <property type="entry name" value="RT_LTR"/>
    <property type="match status" value="1"/>
</dbReference>
<dbReference type="InterPro" id="IPR043502">
    <property type="entry name" value="DNA/RNA_pol_sf"/>
</dbReference>
<dbReference type="PANTHER" id="PTHR24559:SF444">
    <property type="entry name" value="REVERSE TRANSCRIPTASE DOMAIN-CONTAINING PROTEIN"/>
    <property type="match status" value="1"/>
</dbReference>
<dbReference type="EMBL" id="JAMKFB020000022">
    <property type="protein sequence ID" value="KAL0159894.1"/>
    <property type="molecule type" value="Genomic_DNA"/>
</dbReference>
<evidence type="ECO:0000256" key="2">
    <source>
        <dbReference type="ARBA" id="ARBA00012180"/>
    </source>
</evidence>
<dbReference type="InterPro" id="IPR000477">
    <property type="entry name" value="RT_dom"/>
</dbReference>
<keyword evidence="5" id="KW-1185">Reference proteome</keyword>
<feature type="non-terminal residue" evidence="4">
    <location>
        <position position="234"/>
    </location>
</feature>